<keyword evidence="2" id="KW-1185">Reference proteome</keyword>
<name>A0A4R4KKB0_9BACT</name>
<dbReference type="AlphaFoldDB" id="A0A4R4KKB0"/>
<accession>A0A4R4KKB0</accession>
<dbReference type="EMBL" id="SMJU01000003">
    <property type="protein sequence ID" value="TDB67366.1"/>
    <property type="molecule type" value="Genomic_DNA"/>
</dbReference>
<comment type="caution">
    <text evidence="1">The sequence shown here is derived from an EMBL/GenBank/DDBJ whole genome shotgun (WGS) entry which is preliminary data.</text>
</comment>
<reference evidence="1 2" key="1">
    <citation type="submission" date="2019-02" db="EMBL/GenBank/DDBJ databases">
        <title>Arundinibacter roseus gen. nov., sp. nov., a new member of the family Cytophagaceae.</title>
        <authorList>
            <person name="Szuroczki S."/>
            <person name="Khayer B."/>
            <person name="Sproer C."/>
            <person name="Toumi M."/>
            <person name="Szabo A."/>
            <person name="Felfoldi T."/>
            <person name="Schumann P."/>
            <person name="Toth E."/>
        </authorList>
    </citation>
    <scope>NUCLEOTIDE SEQUENCE [LARGE SCALE GENOMIC DNA]</scope>
    <source>
        <strain evidence="1 2">DMA-k-7a</strain>
    </source>
</reference>
<dbReference type="Proteomes" id="UP000295706">
    <property type="component" value="Unassembled WGS sequence"/>
</dbReference>
<proteinExistence type="predicted"/>
<sequence length="100" mass="10968">MTATVYTAKPPLNFLSDWRRKGFLFIFLLAIAGNVSAQLLARVDKAGSIPEKAIPPGLKKADLSPQQVEAMENALKKKAAILRFEQNQGQLGNQNGSDYH</sequence>
<evidence type="ECO:0000313" key="2">
    <source>
        <dbReference type="Proteomes" id="UP000295706"/>
    </source>
</evidence>
<organism evidence="1 2">
    <name type="scientific">Arundinibacter roseus</name>
    <dbReference type="NCBI Taxonomy" id="2070510"/>
    <lineage>
        <taxon>Bacteria</taxon>
        <taxon>Pseudomonadati</taxon>
        <taxon>Bacteroidota</taxon>
        <taxon>Cytophagia</taxon>
        <taxon>Cytophagales</taxon>
        <taxon>Spirosomataceae</taxon>
        <taxon>Arundinibacter</taxon>
    </lineage>
</organism>
<protein>
    <submittedName>
        <fullName evidence="1">Uncharacterized protein</fullName>
    </submittedName>
</protein>
<gene>
    <name evidence="1" type="ORF">EZE20_05305</name>
</gene>
<evidence type="ECO:0000313" key="1">
    <source>
        <dbReference type="EMBL" id="TDB67366.1"/>
    </source>
</evidence>
<dbReference type="RefSeq" id="WP_132115276.1">
    <property type="nucleotide sequence ID" value="NZ_SMJU01000003.1"/>
</dbReference>